<organism evidence="3 4">
    <name type="scientific">Pleomassaria siparia CBS 279.74</name>
    <dbReference type="NCBI Taxonomy" id="1314801"/>
    <lineage>
        <taxon>Eukaryota</taxon>
        <taxon>Fungi</taxon>
        <taxon>Dikarya</taxon>
        <taxon>Ascomycota</taxon>
        <taxon>Pezizomycotina</taxon>
        <taxon>Dothideomycetes</taxon>
        <taxon>Pleosporomycetidae</taxon>
        <taxon>Pleosporales</taxon>
        <taxon>Pleomassariaceae</taxon>
        <taxon>Pleomassaria</taxon>
    </lineage>
</organism>
<dbReference type="Gene3D" id="3.30.70.330">
    <property type="match status" value="1"/>
</dbReference>
<dbReference type="SUPFAM" id="SSF54928">
    <property type="entry name" value="RNA-binding domain, RBD"/>
    <property type="match status" value="1"/>
</dbReference>
<protein>
    <recommendedName>
        <fullName evidence="2">RRM domain-containing protein</fullName>
    </recommendedName>
</protein>
<dbReference type="OrthoDB" id="1049195at2759"/>
<evidence type="ECO:0000259" key="2">
    <source>
        <dbReference type="PROSITE" id="PS50102"/>
    </source>
</evidence>
<accession>A0A6G1KAB5</accession>
<dbReference type="EMBL" id="MU005770">
    <property type="protein sequence ID" value="KAF2709573.1"/>
    <property type="molecule type" value="Genomic_DNA"/>
</dbReference>
<dbReference type="GO" id="GO:0003723">
    <property type="term" value="F:RNA binding"/>
    <property type="evidence" value="ECO:0007669"/>
    <property type="project" value="UniProtKB-UniRule"/>
</dbReference>
<dbReference type="SMART" id="SM00360">
    <property type="entry name" value="RRM"/>
    <property type="match status" value="1"/>
</dbReference>
<dbReference type="CDD" id="cd00590">
    <property type="entry name" value="RRM_SF"/>
    <property type="match status" value="1"/>
</dbReference>
<evidence type="ECO:0000313" key="3">
    <source>
        <dbReference type="EMBL" id="KAF2709573.1"/>
    </source>
</evidence>
<sequence>MPVGSGTEDYMLIVSGSSQYAPFLKAWKDFKDSIRRIIKDQPGWAEVKPSQRRGEMQAWCSLKGRDDAEAAYNYYTQARGVLVHLFKTSRSNGDFGLLKCNCTSLFPDLSGRSHSPNRSGIDVGGVNQYLGRICGVPTPQYTVPVASTYSYASHPQVHPYATPQSHAYYHVPMQVVAPQMSAYSTSASGLPVNMGNGAYLTEARGIFINNLNYKVGPSDLLDLLRTVGNVVDYRLLRDTRTGGFKGAATAKFATKDEAMHAVQVLNNTQHLTKIIHVRLDTDTTVVGEIQQPIIANGSNM</sequence>
<reference evidence="3" key="1">
    <citation type="journal article" date="2020" name="Stud. Mycol.">
        <title>101 Dothideomycetes genomes: a test case for predicting lifestyles and emergence of pathogens.</title>
        <authorList>
            <person name="Haridas S."/>
            <person name="Albert R."/>
            <person name="Binder M."/>
            <person name="Bloem J."/>
            <person name="Labutti K."/>
            <person name="Salamov A."/>
            <person name="Andreopoulos B."/>
            <person name="Baker S."/>
            <person name="Barry K."/>
            <person name="Bills G."/>
            <person name="Bluhm B."/>
            <person name="Cannon C."/>
            <person name="Castanera R."/>
            <person name="Culley D."/>
            <person name="Daum C."/>
            <person name="Ezra D."/>
            <person name="Gonzalez J."/>
            <person name="Henrissat B."/>
            <person name="Kuo A."/>
            <person name="Liang C."/>
            <person name="Lipzen A."/>
            <person name="Lutzoni F."/>
            <person name="Magnuson J."/>
            <person name="Mondo S."/>
            <person name="Nolan M."/>
            <person name="Ohm R."/>
            <person name="Pangilinan J."/>
            <person name="Park H.-J."/>
            <person name="Ramirez L."/>
            <person name="Alfaro M."/>
            <person name="Sun H."/>
            <person name="Tritt A."/>
            <person name="Yoshinaga Y."/>
            <person name="Zwiers L.-H."/>
            <person name="Turgeon B."/>
            <person name="Goodwin S."/>
            <person name="Spatafora J."/>
            <person name="Crous P."/>
            <person name="Grigoriev I."/>
        </authorList>
    </citation>
    <scope>NUCLEOTIDE SEQUENCE</scope>
    <source>
        <strain evidence="3">CBS 279.74</strain>
    </source>
</reference>
<gene>
    <name evidence="3" type="ORF">K504DRAFT_378842</name>
</gene>
<name>A0A6G1KAB5_9PLEO</name>
<evidence type="ECO:0000256" key="1">
    <source>
        <dbReference type="PROSITE-ProRule" id="PRU00176"/>
    </source>
</evidence>
<dbReference type="AlphaFoldDB" id="A0A6G1KAB5"/>
<keyword evidence="4" id="KW-1185">Reference proteome</keyword>
<dbReference type="PROSITE" id="PS50102">
    <property type="entry name" value="RRM"/>
    <property type="match status" value="1"/>
</dbReference>
<keyword evidence="1" id="KW-0694">RNA-binding</keyword>
<dbReference type="Pfam" id="PF00076">
    <property type="entry name" value="RRM_1"/>
    <property type="match status" value="1"/>
</dbReference>
<dbReference type="Proteomes" id="UP000799428">
    <property type="component" value="Unassembled WGS sequence"/>
</dbReference>
<dbReference type="InterPro" id="IPR012677">
    <property type="entry name" value="Nucleotide-bd_a/b_plait_sf"/>
</dbReference>
<proteinExistence type="predicted"/>
<feature type="domain" description="RRM" evidence="2">
    <location>
        <begin position="204"/>
        <end position="282"/>
    </location>
</feature>
<dbReference type="InterPro" id="IPR000504">
    <property type="entry name" value="RRM_dom"/>
</dbReference>
<dbReference type="InterPro" id="IPR035979">
    <property type="entry name" value="RBD_domain_sf"/>
</dbReference>
<evidence type="ECO:0000313" key="4">
    <source>
        <dbReference type="Proteomes" id="UP000799428"/>
    </source>
</evidence>